<comment type="caution">
    <text evidence="1">The sequence shown here is derived from an EMBL/GenBank/DDBJ whole genome shotgun (WGS) entry which is preliminary data.</text>
</comment>
<protein>
    <recommendedName>
        <fullName evidence="3">RloB</fullName>
    </recommendedName>
</protein>
<evidence type="ECO:0008006" key="3">
    <source>
        <dbReference type="Google" id="ProtNLM"/>
    </source>
</evidence>
<dbReference type="EMBL" id="ANNJ01000020">
    <property type="protein sequence ID" value="ERJ31055.1"/>
    <property type="molecule type" value="Genomic_DNA"/>
</dbReference>
<dbReference type="RefSeq" id="WP_021093382.1">
    <property type="nucleotide sequence ID" value="NZ_ANNJ01000020.1"/>
</dbReference>
<proteinExistence type="predicted"/>
<dbReference type="AlphaFoldDB" id="U2FL26"/>
<organism evidence="1 2">
    <name type="scientific">Campylobacter concisus UNSW2</name>
    <dbReference type="NCBI Taxonomy" id="1242965"/>
    <lineage>
        <taxon>Bacteria</taxon>
        <taxon>Pseudomonadati</taxon>
        <taxon>Campylobacterota</taxon>
        <taxon>Epsilonproteobacteria</taxon>
        <taxon>Campylobacterales</taxon>
        <taxon>Campylobacteraceae</taxon>
        <taxon>Campylobacter</taxon>
    </lineage>
</organism>
<dbReference type="Proteomes" id="UP000016625">
    <property type="component" value="Unassembled WGS sequence"/>
</dbReference>
<accession>U2FL26</accession>
<sequence length="208" mass="24039">MSRRKTKLCQNLSTSVKIMVLTEGQTEKNYLKELKNKLLDSSFKLEIDNVYNGNYVSFLNKVAEYRGTETPILIVVDLDRASNDDAELKHLKELIDKLVKTNKQNNIFLTYPNFETFLSAHFDPFCNDLKGKLGLRNSDEIKSRTDILDKIENHGGNFKNTKKHLSDNNLFYNKSDFSSGLINKNNIRTKQSSLVNFIDYCNKIKQSR</sequence>
<gene>
    <name evidence="1" type="ORF">UNSW2_1017</name>
</gene>
<dbReference type="Pfam" id="PF13707">
    <property type="entry name" value="RloB"/>
    <property type="match status" value="1"/>
</dbReference>
<name>U2FL26_9BACT</name>
<evidence type="ECO:0000313" key="1">
    <source>
        <dbReference type="EMBL" id="ERJ31055.1"/>
    </source>
</evidence>
<evidence type="ECO:0000313" key="2">
    <source>
        <dbReference type="Proteomes" id="UP000016625"/>
    </source>
</evidence>
<dbReference type="InterPro" id="IPR025591">
    <property type="entry name" value="RloB"/>
</dbReference>
<reference evidence="1 2" key="1">
    <citation type="journal article" date="2013" name="BMC Genomics">
        <title>Comparative genomics of Campylobacter concisus isolates reveals genetic diversity and provides insights into disease association.</title>
        <authorList>
            <person name="Deshpande N.P."/>
            <person name="Kaakoush N.O."/>
            <person name="Wilkins M.R."/>
            <person name="Mitchell H.M."/>
        </authorList>
    </citation>
    <scope>NUCLEOTIDE SEQUENCE [LARGE SCALE GENOMIC DNA]</scope>
    <source>
        <strain evidence="1 2">UNSW2</strain>
    </source>
</reference>
<dbReference type="PATRIC" id="fig|1242965.3.peg.1804"/>